<name>A0A918JZ98_9GAMM</name>
<evidence type="ECO:0000313" key="2">
    <source>
        <dbReference type="EMBL" id="GGX39033.1"/>
    </source>
</evidence>
<dbReference type="RefSeq" id="WP_189606597.1">
    <property type="nucleotide sequence ID" value="NZ_BMXR01000001.1"/>
</dbReference>
<dbReference type="InterPro" id="IPR007048">
    <property type="entry name" value="IraD/Gp25-like"/>
</dbReference>
<comment type="caution">
    <text evidence="2">The sequence shown here is derived from an EMBL/GenBank/DDBJ whole genome shotgun (WGS) entry which is preliminary data.</text>
</comment>
<dbReference type="EMBL" id="BMXR01000001">
    <property type="protein sequence ID" value="GGX39033.1"/>
    <property type="molecule type" value="Genomic_DNA"/>
</dbReference>
<accession>A0A918JZ98</accession>
<reference evidence="2" key="1">
    <citation type="journal article" date="2014" name="Int. J. Syst. Evol. Microbiol.">
        <title>Complete genome sequence of Corynebacterium casei LMG S-19264T (=DSM 44701T), isolated from a smear-ripened cheese.</title>
        <authorList>
            <consortium name="US DOE Joint Genome Institute (JGI-PGF)"/>
            <person name="Walter F."/>
            <person name="Albersmeier A."/>
            <person name="Kalinowski J."/>
            <person name="Ruckert C."/>
        </authorList>
    </citation>
    <scope>NUCLEOTIDE SEQUENCE</scope>
    <source>
        <strain evidence="2">KCTC 22169</strain>
    </source>
</reference>
<dbReference type="SUPFAM" id="SSF160719">
    <property type="entry name" value="gpW/gp25-like"/>
    <property type="match status" value="1"/>
</dbReference>
<evidence type="ECO:0000259" key="1">
    <source>
        <dbReference type="Pfam" id="PF04965"/>
    </source>
</evidence>
<protein>
    <recommendedName>
        <fullName evidence="1">IraD/Gp25-like domain-containing protein</fullName>
    </recommendedName>
</protein>
<dbReference type="AlphaFoldDB" id="A0A918JZ98"/>
<feature type="domain" description="IraD/Gp25-like" evidence="1">
    <location>
        <begin position="27"/>
        <end position="117"/>
    </location>
</feature>
<reference evidence="2" key="2">
    <citation type="submission" date="2020-09" db="EMBL/GenBank/DDBJ databases">
        <authorList>
            <person name="Sun Q."/>
            <person name="Kim S."/>
        </authorList>
    </citation>
    <scope>NUCLEOTIDE SEQUENCE</scope>
    <source>
        <strain evidence="2">KCTC 22169</strain>
    </source>
</reference>
<gene>
    <name evidence="2" type="ORF">GCM10007392_01660</name>
</gene>
<dbReference type="Pfam" id="PF04965">
    <property type="entry name" value="GPW_gp25"/>
    <property type="match status" value="1"/>
</dbReference>
<organism evidence="2 3">
    <name type="scientific">Saccharospirillum salsuginis</name>
    <dbReference type="NCBI Taxonomy" id="418750"/>
    <lineage>
        <taxon>Bacteria</taxon>
        <taxon>Pseudomonadati</taxon>
        <taxon>Pseudomonadota</taxon>
        <taxon>Gammaproteobacteria</taxon>
        <taxon>Oceanospirillales</taxon>
        <taxon>Saccharospirillaceae</taxon>
        <taxon>Saccharospirillum</taxon>
    </lineage>
</organism>
<sequence length="129" mass="14605">MSKLNQTVYTDFPLRFGQNGVATTQRIAHIRDQIEQVLFTDPGERWYRPEFGAGIRSLVFEPNSSPLWQVTRQRLQSSLADALAGEVSPKDLSIEIGAHPDYAERLIITISYRLTALNHSESMEFEVAP</sequence>
<proteinExistence type="predicted"/>
<dbReference type="Gene3D" id="3.10.450.40">
    <property type="match status" value="1"/>
</dbReference>
<keyword evidence="3" id="KW-1185">Reference proteome</keyword>
<evidence type="ECO:0000313" key="3">
    <source>
        <dbReference type="Proteomes" id="UP000626148"/>
    </source>
</evidence>
<dbReference type="Proteomes" id="UP000626148">
    <property type="component" value="Unassembled WGS sequence"/>
</dbReference>